<evidence type="ECO:0000259" key="5">
    <source>
        <dbReference type="Pfam" id="PF03081"/>
    </source>
</evidence>
<evidence type="ECO:0000313" key="6">
    <source>
        <dbReference type="Proteomes" id="UP000504603"/>
    </source>
</evidence>
<keyword evidence="6" id="KW-1185">Reference proteome</keyword>
<keyword evidence="3" id="KW-0653">Protein transport</keyword>
<dbReference type="GO" id="GO:0015031">
    <property type="term" value="P:protein transport"/>
    <property type="evidence" value="ECO:0007669"/>
    <property type="project" value="UniProtKB-KW"/>
</dbReference>
<accession>A0A6J1DQM1</accession>
<evidence type="ECO:0000256" key="3">
    <source>
        <dbReference type="RuleBase" id="RU365026"/>
    </source>
</evidence>
<evidence type="ECO:0000256" key="4">
    <source>
        <dbReference type="SAM" id="MobiDB-lite"/>
    </source>
</evidence>
<dbReference type="GeneID" id="111022209"/>
<dbReference type="PANTHER" id="PTHR12542:SF49">
    <property type="entry name" value="EXOCYST SUBUNIT EXO70 FAMILY PROTEIN"/>
    <property type="match status" value="1"/>
</dbReference>
<dbReference type="GO" id="GO:0000145">
    <property type="term" value="C:exocyst"/>
    <property type="evidence" value="ECO:0007669"/>
    <property type="project" value="InterPro"/>
</dbReference>
<feature type="region of interest" description="Disordered" evidence="4">
    <location>
        <begin position="451"/>
        <end position="473"/>
    </location>
</feature>
<keyword evidence="3" id="KW-0268">Exocytosis</keyword>
<organism evidence="6 7">
    <name type="scientific">Momordica charantia</name>
    <name type="common">Bitter gourd</name>
    <name type="synonym">Balsam pear</name>
    <dbReference type="NCBI Taxonomy" id="3673"/>
    <lineage>
        <taxon>Eukaryota</taxon>
        <taxon>Viridiplantae</taxon>
        <taxon>Streptophyta</taxon>
        <taxon>Embryophyta</taxon>
        <taxon>Tracheophyta</taxon>
        <taxon>Spermatophyta</taxon>
        <taxon>Magnoliopsida</taxon>
        <taxon>eudicotyledons</taxon>
        <taxon>Gunneridae</taxon>
        <taxon>Pentapetalae</taxon>
        <taxon>rosids</taxon>
        <taxon>fabids</taxon>
        <taxon>Cucurbitales</taxon>
        <taxon>Cucurbitaceae</taxon>
        <taxon>Momordiceae</taxon>
        <taxon>Momordica</taxon>
    </lineage>
</organism>
<dbReference type="AlphaFoldDB" id="A0A6J1DQM1"/>
<dbReference type="Pfam" id="PF03081">
    <property type="entry name" value="Exo70_C"/>
    <property type="match status" value="1"/>
</dbReference>
<evidence type="ECO:0000256" key="2">
    <source>
        <dbReference type="ARBA" id="ARBA00022448"/>
    </source>
</evidence>
<dbReference type="Gene3D" id="1.20.1280.170">
    <property type="entry name" value="Exocyst complex component Exo70"/>
    <property type="match status" value="1"/>
</dbReference>
<dbReference type="GO" id="GO:0005546">
    <property type="term" value="F:phosphatidylinositol-4,5-bisphosphate binding"/>
    <property type="evidence" value="ECO:0007669"/>
    <property type="project" value="InterPro"/>
</dbReference>
<dbReference type="SUPFAM" id="SSF74788">
    <property type="entry name" value="Cullin repeat-like"/>
    <property type="match status" value="1"/>
</dbReference>
<sequence length="663" mass="75428">MGECGCLVSELGGEKQLIAAANFIIKALGSDITISDDAKKVLADLCTELSLVVSRNQRADVVEIEVEGTEIGEVEEIESRLKVVQEKIMVWEADQSMIWDSAAPDDASEYLNAADEARELVSKLEGLCLSKDEGDFELSRKAHDVLQTAMARLEEEFRHLLARSSLEFQLESVSVHSTEDAVDDGSTHLYRDESFEASVRSSSVGRNLENSIIDLVNPDAVCELMGIANVMFKSGYDQECIQAYNHLRRDALNECLLTLEMEKMSIEDVLKMDWVTLNSKIRKWNRAMKRFVRVYLPSEKCLCDQIFGEEGSVSLTCFVESSKASMLQFLNFGEAMAIGPHTPEKLNRILEMYEVVEELLSDIDALYCDEVGYHVRIEYHDVQKSLGHSVRATFLEFGKAIAANTSPHPFAGGGIHHLTKYVMNYLMILTDYSESLNFLLKDGEDMYPISPSCSMNSSREREEESESRGSCSGEFSPMARHFRSVATILENNLEEKSKQYKDAALQQFFLMNNIHYMAQKVRGSELSQIFGEDWIRKHYGKFQQQAMNYERASWNSILSYLREDPGSNSESKNVLKERLRSFNVAFEEIYKTQTSWIIHDSRLREDLRISTSLRVIHAYRAFFGRCNNHVSDKLIKYSPDDLEGYLLDLFEGSPKSLPNTNRR</sequence>
<comment type="similarity">
    <text evidence="1 3">Belongs to the EXO70 family.</text>
</comment>
<reference evidence="7" key="1">
    <citation type="submission" date="2025-08" db="UniProtKB">
        <authorList>
            <consortium name="RefSeq"/>
        </authorList>
    </citation>
    <scope>IDENTIFICATION</scope>
    <source>
        <strain evidence="7">OHB3-1</strain>
    </source>
</reference>
<keyword evidence="2 3" id="KW-0813">Transport</keyword>
<evidence type="ECO:0000313" key="7">
    <source>
        <dbReference type="RefSeq" id="XP_022155076.1"/>
    </source>
</evidence>
<dbReference type="Pfam" id="PF20669">
    <property type="entry name" value="Exo70_N"/>
    <property type="match status" value="1"/>
</dbReference>
<proteinExistence type="inferred from homology"/>
<dbReference type="Proteomes" id="UP000504603">
    <property type="component" value="Unplaced"/>
</dbReference>
<protein>
    <recommendedName>
        <fullName evidence="3">Exocyst subunit Exo70 family protein</fullName>
    </recommendedName>
</protein>
<dbReference type="InterPro" id="IPR046364">
    <property type="entry name" value="Exo70_C"/>
</dbReference>
<dbReference type="PANTHER" id="PTHR12542">
    <property type="entry name" value="EXOCYST COMPLEX PROTEIN EXO70"/>
    <property type="match status" value="1"/>
</dbReference>
<evidence type="ECO:0000256" key="1">
    <source>
        <dbReference type="ARBA" id="ARBA00006756"/>
    </source>
</evidence>
<comment type="function">
    <text evidence="3">Component of the exocyst complex.</text>
</comment>
<dbReference type="InterPro" id="IPR004140">
    <property type="entry name" value="Exo70"/>
</dbReference>
<feature type="domain" description="Exocyst complex subunit Exo70 C-terminal" evidence="5">
    <location>
        <begin position="283"/>
        <end position="648"/>
    </location>
</feature>
<dbReference type="RefSeq" id="XP_022155076.1">
    <property type="nucleotide sequence ID" value="XM_022299384.1"/>
</dbReference>
<dbReference type="KEGG" id="mcha:111022209"/>
<dbReference type="GO" id="GO:0006887">
    <property type="term" value="P:exocytosis"/>
    <property type="evidence" value="ECO:0007669"/>
    <property type="project" value="UniProtKB-KW"/>
</dbReference>
<name>A0A6J1DQM1_MOMCH</name>
<gene>
    <name evidence="7" type="primary">LOC111022209</name>
</gene>
<dbReference type="OrthoDB" id="1922221at2759"/>
<dbReference type="InterPro" id="IPR016159">
    <property type="entry name" value="Cullin_repeat-like_dom_sf"/>
</dbReference>